<comment type="caution">
    <text evidence="2">The sequence shown here is derived from an EMBL/GenBank/DDBJ whole genome shotgun (WGS) entry which is preliminary data.</text>
</comment>
<organism evidence="2 3">
    <name type="scientific">Lacrimispora amygdalina</name>
    <dbReference type="NCBI Taxonomy" id="253257"/>
    <lineage>
        <taxon>Bacteria</taxon>
        <taxon>Bacillati</taxon>
        <taxon>Bacillota</taxon>
        <taxon>Clostridia</taxon>
        <taxon>Lachnospirales</taxon>
        <taxon>Lachnospiraceae</taxon>
        <taxon>Lacrimispora</taxon>
    </lineage>
</organism>
<dbReference type="EMBL" id="QOHO01000026">
    <property type="protein sequence ID" value="RFZ79239.1"/>
    <property type="molecule type" value="Genomic_DNA"/>
</dbReference>
<sequence length="70" mass="8291">MQRKHSQEEMTKLEMVLDNTLDVSDATIQERFNKFHDKFLKSKKDIEIDVNANEDEDTAKHTRKSKKNIV</sequence>
<feature type="compositionally biased region" description="Basic residues" evidence="1">
    <location>
        <begin position="61"/>
        <end position="70"/>
    </location>
</feature>
<accession>A0A3E2NDY9</accession>
<reference evidence="2 3" key="1">
    <citation type="submission" date="2018-07" db="EMBL/GenBank/DDBJ databases">
        <title>New species, Clostridium PI-S10-A1B.</title>
        <authorList>
            <person name="Krishna G."/>
            <person name="Summeta K."/>
            <person name="Shikha S."/>
            <person name="Prabhu P.B."/>
            <person name="Suresh K."/>
        </authorList>
    </citation>
    <scope>NUCLEOTIDE SEQUENCE [LARGE SCALE GENOMIC DNA]</scope>
    <source>
        <strain evidence="2 3">PI-S10-A1B</strain>
    </source>
</reference>
<feature type="region of interest" description="Disordered" evidence="1">
    <location>
        <begin position="51"/>
        <end position="70"/>
    </location>
</feature>
<gene>
    <name evidence="2" type="ORF">DS742_09460</name>
</gene>
<evidence type="ECO:0000256" key="1">
    <source>
        <dbReference type="SAM" id="MobiDB-lite"/>
    </source>
</evidence>
<dbReference type="RefSeq" id="WP_117416750.1">
    <property type="nucleotide sequence ID" value="NZ_BRPJ01000093.1"/>
</dbReference>
<proteinExistence type="predicted"/>
<evidence type="ECO:0000313" key="2">
    <source>
        <dbReference type="EMBL" id="RFZ79239.1"/>
    </source>
</evidence>
<dbReference type="AlphaFoldDB" id="A0A3E2NDY9"/>
<protein>
    <submittedName>
        <fullName evidence="2">Uncharacterized protein</fullName>
    </submittedName>
</protein>
<name>A0A3E2NDY9_9FIRM</name>
<dbReference type="Proteomes" id="UP000260680">
    <property type="component" value="Unassembled WGS sequence"/>
</dbReference>
<evidence type="ECO:0000313" key="3">
    <source>
        <dbReference type="Proteomes" id="UP000260680"/>
    </source>
</evidence>